<evidence type="ECO:0000259" key="9">
    <source>
        <dbReference type="Pfam" id="PF00857"/>
    </source>
</evidence>
<comment type="similarity">
    <text evidence="1">Belongs to the isochorismatase family.</text>
</comment>
<dbReference type="EC" id="3.5.1.19" evidence="6"/>
<dbReference type="SUPFAM" id="SSF52499">
    <property type="entry name" value="Isochorismatase-like hydrolases"/>
    <property type="match status" value="1"/>
</dbReference>
<feature type="domain" description="Isochorismatase-like" evidence="9">
    <location>
        <begin position="8"/>
        <end position="205"/>
    </location>
</feature>
<dbReference type="InterPro" id="IPR052347">
    <property type="entry name" value="Isochorismatase_Nicotinamidase"/>
</dbReference>
<evidence type="ECO:0000256" key="8">
    <source>
        <dbReference type="ARBA" id="ARBA00072277"/>
    </source>
</evidence>
<dbReference type="STRING" id="1817863.A2Y62_19485"/>
<reference evidence="10 11" key="1">
    <citation type="journal article" date="2016" name="Nat. Commun.">
        <title>Thousands of microbial genomes shed light on interconnected biogeochemical processes in an aquifer system.</title>
        <authorList>
            <person name="Anantharaman K."/>
            <person name="Brown C.T."/>
            <person name="Hug L.A."/>
            <person name="Sharon I."/>
            <person name="Castelle C.J."/>
            <person name="Probst A.J."/>
            <person name="Thomas B.C."/>
            <person name="Singh A."/>
            <person name="Wilkins M.J."/>
            <person name="Karaoz U."/>
            <person name="Brodie E.L."/>
            <person name="Williams K.H."/>
            <person name="Hubbard S.S."/>
            <person name="Banfield J.F."/>
        </authorList>
    </citation>
    <scope>NUCLEOTIDE SEQUENCE [LARGE SCALE GENOMIC DNA]</scope>
</reference>
<evidence type="ECO:0000256" key="7">
    <source>
        <dbReference type="ARBA" id="ARBA00043224"/>
    </source>
</evidence>
<evidence type="ECO:0000256" key="2">
    <source>
        <dbReference type="ARBA" id="ARBA00022642"/>
    </source>
</evidence>
<keyword evidence="2" id="KW-0662">Pyridine nucleotide biosynthesis</keyword>
<dbReference type="GO" id="GO:0046872">
    <property type="term" value="F:metal ion binding"/>
    <property type="evidence" value="ECO:0007669"/>
    <property type="project" value="UniProtKB-KW"/>
</dbReference>
<evidence type="ECO:0000256" key="1">
    <source>
        <dbReference type="ARBA" id="ARBA00006336"/>
    </source>
</evidence>
<dbReference type="GO" id="GO:0008936">
    <property type="term" value="F:nicotinamidase activity"/>
    <property type="evidence" value="ECO:0007669"/>
    <property type="project" value="UniProtKB-EC"/>
</dbReference>
<evidence type="ECO:0000313" key="10">
    <source>
        <dbReference type="EMBL" id="OGF68134.1"/>
    </source>
</evidence>
<keyword evidence="3" id="KW-0479">Metal-binding</keyword>
<evidence type="ECO:0000256" key="5">
    <source>
        <dbReference type="ARBA" id="ARBA00037900"/>
    </source>
</evidence>
<sequence>MIIKKKNALLVVDVQNDFCPGGALGVKDGDQVIPVINNIQHKFYKVVATQDWHPEHHMSFAKNHPGKNVYDIIEVNGLEQVLWPVHCVMGTTGADFHPELNIKNIHLIIRKGTNPDIDSYSTFTENDKKTETGLQGYLRGLDITQVFLAGLATDYCVLYSSMDAVRFGFETYVLIDACRGVDVPEHNIELALNTMKNNGIKIITSGEL</sequence>
<dbReference type="EMBL" id="MFGW01000016">
    <property type="protein sequence ID" value="OGF68134.1"/>
    <property type="molecule type" value="Genomic_DNA"/>
</dbReference>
<dbReference type="InterPro" id="IPR000868">
    <property type="entry name" value="Isochorismatase-like_dom"/>
</dbReference>
<organism evidence="10 11">
    <name type="scientific">Candidatus Fischerbacteria bacterium RBG_13_37_8</name>
    <dbReference type="NCBI Taxonomy" id="1817863"/>
    <lineage>
        <taxon>Bacteria</taxon>
        <taxon>Candidatus Fischeribacteriota</taxon>
    </lineage>
</organism>
<dbReference type="AlphaFoldDB" id="A0A1F5VXG1"/>
<dbReference type="CDD" id="cd01011">
    <property type="entry name" value="nicotinamidase"/>
    <property type="match status" value="1"/>
</dbReference>
<dbReference type="InterPro" id="IPR036380">
    <property type="entry name" value="Isochorismatase-like_sf"/>
</dbReference>
<name>A0A1F5VXG1_9BACT</name>
<dbReference type="Pfam" id="PF00857">
    <property type="entry name" value="Isochorismatase"/>
    <property type="match status" value="1"/>
</dbReference>
<dbReference type="FunFam" id="3.40.50.850:FF:000006">
    <property type="entry name" value="Bifunctional pyrazinamidase/nicotinamidase"/>
    <property type="match status" value="1"/>
</dbReference>
<comment type="caution">
    <text evidence="10">The sequence shown here is derived from an EMBL/GenBank/DDBJ whole genome shotgun (WGS) entry which is preliminary data.</text>
</comment>
<evidence type="ECO:0000256" key="4">
    <source>
        <dbReference type="ARBA" id="ARBA00022801"/>
    </source>
</evidence>
<evidence type="ECO:0000313" key="11">
    <source>
        <dbReference type="Proteomes" id="UP000178943"/>
    </source>
</evidence>
<protein>
    <recommendedName>
        <fullName evidence="8">Nicotinamidase</fullName>
        <ecNumber evidence="6">3.5.1.19</ecNumber>
    </recommendedName>
    <alternativeName>
        <fullName evidence="7">Nicotinamide deamidase</fullName>
    </alternativeName>
</protein>
<dbReference type="Gene3D" id="3.40.50.850">
    <property type="entry name" value="Isochorismatase-like"/>
    <property type="match status" value="1"/>
</dbReference>
<dbReference type="PANTHER" id="PTHR11080:SF2">
    <property type="entry name" value="LD05707P"/>
    <property type="match status" value="1"/>
</dbReference>
<gene>
    <name evidence="10" type="ORF">A2Y62_19485</name>
</gene>
<evidence type="ECO:0000256" key="6">
    <source>
        <dbReference type="ARBA" id="ARBA00039017"/>
    </source>
</evidence>
<dbReference type="PANTHER" id="PTHR11080">
    <property type="entry name" value="PYRAZINAMIDASE/NICOTINAMIDASE"/>
    <property type="match status" value="1"/>
</dbReference>
<dbReference type="NCBIfam" id="NF008623">
    <property type="entry name" value="PRK11609.1"/>
    <property type="match status" value="1"/>
</dbReference>
<keyword evidence="4" id="KW-0378">Hydrolase</keyword>
<dbReference type="GO" id="GO:0019363">
    <property type="term" value="P:pyridine nucleotide biosynthetic process"/>
    <property type="evidence" value="ECO:0007669"/>
    <property type="project" value="UniProtKB-KW"/>
</dbReference>
<proteinExistence type="inferred from homology"/>
<comment type="pathway">
    <text evidence="5">Cofactor biosynthesis; nicotinate biosynthesis; nicotinate from nicotinamide: step 1/1.</text>
</comment>
<dbReference type="Proteomes" id="UP000178943">
    <property type="component" value="Unassembled WGS sequence"/>
</dbReference>
<evidence type="ECO:0000256" key="3">
    <source>
        <dbReference type="ARBA" id="ARBA00022723"/>
    </source>
</evidence>
<accession>A0A1F5VXG1</accession>